<protein>
    <submittedName>
        <fullName evidence="1">Uncharacterized protein</fullName>
    </submittedName>
</protein>
<evidence type="ECO:0000313" key="2">
    <source>
        <dbReference type="Proteomes" id="UP000670092"/>
    </source>
</evidence>
<dbReference type="EMBL" id="JAEVHI010000005">
    <property type="protein sequence ID" value="KAG5290594.1"/>
    <property type="molecule type" value="Genomic_DNA"/>
</dbReference>
<sequence>MRVETIYEICYYQKSRNLIFFKIMFMHHLVQKIDERKHHFQRSVLDTLQVTVKTTLLNPVVIIRQPYITNIGVPGEPVPFDAASRGGFQVHSDFYLTGIFIDVNFLR</sequence>
<accession>A0A8H7YJC8</accession>
<dbReference type="Proteomes" id="UP000670092">
    <property type="component" value="Unassembled WGS sequence"/>
</dbReference>
<dbReference type="AlphaFoldDB" id="A0A8H7YJC8"/>
<dbReference type="VEuPathDB" id="FungiDB:I7I52_07657"/>
<name>A0A8H7YJC8_AJECA</name>
<organism evidence="1 2">
    <name type="scientific">Ajellomyces capsulatus</name>
    <name type="common">Darling's disease fungus</name>
    <name type="synonym">Histoplasma capsulatum</name>
    <dbReference type="NCBI Taxonomy" id="5037"/>
    <lineage>
        <taxon>Eukaryota</taxon>
        <taxon>Fungi</taxon>
        <taxon>Dikarya</taxon>
        <taxon>Ascomycota</taxon>
        <taxon>Pezizomycotina</taxon>
        <taxon>Eurotiomycetes</taxon>
        <taxon>Eurotiomycetidae</taxon>
        <taxon>Onygenales</taxon>
        <taxon>Ajellomycetaceae</taxon>
        <taxon>Histoplasma</taxon>
    </lineage>
</organism>
<evidence type="ECO:0000313" key="1">
    <source>
        <dbReference type="EMBL" id="KAG5290594.1"/>
    </source>
</evidence>
<gene>
    <name evidence="1" type="ORF">I7I52_07657</name>
</gene>
<comment type="caution">
    <text evidence="1">The sequence shown here is derived from an EMBL/GenBank/DDBJ whole genome shotgun (WGS) entry which is preliminary data.</text>
</comment>
<proteinExistence type="predicted"/>
<reference evidence="1 2" key="1">
    <citation type="submission" date="2021-01" db="EMBL/GenBank/DDBJ databases">
        <title>Chromosome-level genome assembly of a human fungal pathogen reveals clustering of transcriptionally co-regulated genes.</title>
        <authorList>
            <person name="Voorhies M."/>
            <person name="Cohen S."/>
            <person name="Shea T.P."/>
            <person name="Petrus S."/>
            <person name="Munoz J.F."/>
            <person name="Poplawski S."/>
            <person name="Goldman W.E."/>
            <person name="Michael T."/>
            <person name="Cuomo C.A."/>
            <person name="Sil A."/>
            <person name="Beyhan S."/>
        </authorList>
    </citation>
    <scope>NUCLEOTIDE SEQUENCE [LARGE SCALE GENOMIC DNA]</scope>
    <source>
        <strain evidence="1 2">G184AR</strain>
    </source>
</reference>
<dbReference type="OrthoDB" id="10575500at2759"/>